<sequence length="64" mass="7225">MAEGRSARTNATPDARTAGKFIPEKLITEQLTFERRYTIKDFTALRAYVERIAPAVSTHLLRSS</sequence>
<dbReference type="EMBL" id="FCOE02000066">
    <property type="protein sequence ID" value="SAL01304.1"/>
    <property type="molecule type" value="Genomic_DNA"/>
</dbReference>
<reference evidence="1" key="1">
    <citation type="submission" date="2016-01" db="EMBL/GenBank/DDBJ databases">
        <authorList>
            <person name="Peeters C."/>
        </authorList>
    </citation>
    <scope>NUCLEOTIDE SEQUENCE [LARGE SCALE GENOMIC DNA]</scope>
    <source>
        <strain evidence="1">LMG 29323</strain>
    </source>
</reference>
<protein>
    <submittedName>
        <fullName evidence="1">Uncharacterized protein</fullName>
    </submittedName>
</protein>
<dbReference type="RefSeq" id="WP_061180265.1">
    <property type="nucleotide sequence ID" value="NZ_FCOE02000066.1"/>
</dbReference>
<evidence type="ECO:0000313" key="1">
    <source>
        <dbReference type="EMBL" id="SAL01304.1"/>
    </source>
</evidence>
<accession>A0A158E3C2</accession>
<keyword evidence="2" id="KW-1185">Reference proteome</keyword>
<evidence type="ECO:0000313" key="2">
    <source>
        <dbReference type="Proteomes" id="UP000054911"/>
    </source>
</evidence>
<gene>
    <name evidence="1" type="ORF">AWB80_08095</name>
</gene>
<dbReference type="AlphaFoldDB" id="A0A158E3C2"/>
<proteinExistence type="predicted"/>
<comment type="caution">
    <text evidence="1">The sequence shown here is derived from an EMBL/GenBank/DDBJ whole genome shotgun (WGS) entry which is preliminary data.</text>
</comment>
<dbReference type="STRING" id="1777141.AWB80_08095"/>
<name>A0A158E3C2_9BURK</name>
<dbReference type="Proteomes" id="UP000054911">
    <property type="component" value="Unassembled WGS sequence"/>
</dbReference>
<organism evidence="1 2">
    <name type="scientific">Caballeronia pedi</name>
    <dbReference type="NCBI Taxonomy" id="1777141"/>
    <lineage>
        <taxon>Bacteria</taxon>
        <taxon>Pseudomonadati</taxon>
        <taxon>Pseudomonadota</taxon>
        <taxon>Betaproteobacteria</taxon>
        <taxon>Burkholderiales</taxon>
        <taxon>Burkholderiaceae</taxon>
        <taxon>Caballeronia</taxon>
    </lineage>
</organism>